<dbReference type="Proteomes" id="UP001260959">
    <property type="component" value="Unassembled WGS sequence"/>
</dbReference>
<sequence>MKTVNVIRIFLASPGDVSAEREMIFGLKDDLDELIGKDKDLKFEIVNWERNTYPGKGEDAQDVINKQINDEYDIFLGIFWQRFGTPTNRFESGTLEEYERAKIKFDRDSENTHILMYFKNQEVNMYDLDLEQFKKVKEFKSKIANEDGVYYSMFERTEDLKKTLQLNLANLIRDKFSKEKKSSNNENPDFEKSTIPQDYDKYDLLAQKIDDGEYNTENLDLLEDMEKAYSSLQDLTLSTNKITNVIRFFTSKTTEKTNQLEIINQIKDEKFRLIRAKKITNNYAKDLDNYSVDFENLLPEFKTSVSNVIESYSELILKTIKSDHKEIKNEIIEIVPSLIAGIEGALDGVSSFLNSLIAIRIHLTSTFSTAKRRAELATNNVFKELINARKLLQQLLNDNLGDLS</sequence>
<accession>A0ABU1E778</accession>
<organism evidence="1 2">
    <name type="scientific">Chryseobacterium metallicongregator</name>
    <dbReference type="NCBI Taxonomy" id="3073042"/>
    <lineage>
        <taxon>Bacteria</taxon>
        <taxon>Pseudomonadati</taxon>
        <taxon>Bacteroidota</taxon>
        <taxon>Flavobacteriia</taxon>
        <taxon>Flavobacteriales</taxon>
        <taxon>Weeksellaceae</taxon>
        <taxon>Chryseobacterium group</taxon>
        <taxon>Chryseobacterium</taxon>
    </lineage>
</organism>
<keyword evidence="2" id="KW-1185">Reference proteome</keyword>
<dbReference type="RefSeq" id="WP_309522656.1">
    <property type="nucleotide sequence ID" value="NZ_JAVIXS010000015.1"/>
</dbReference>
<evidence type="ECO:0000313" key="2">
    <source>
        <dbReference type="Proteomes" id="UP001260959"/>
    </source>
</evidence>
<protein>
    <recommendedName>
        <fullName evidence="3">DUF4062 domain-containing protein</fullName>
    </recommendedName>
</protein>
<evidence type="ECO:0008006" key="3">
    <source>
        <dbReference type="Google" id="ProtNLM"/>
    </source>
</evidence>
<comment type="caution">
    <text evidence="1">The sequence shown here is derived from an EMBL/GenBank/DDBJ whole genome shotgun (WGS) entry which is preliminary data.</text>
</comment>
<dbReference type="EMBL" id="JAVIXS010000015">
    <property type="protein sequence ID" value="MDR4953669.1"/>
    <property type="molecule type" value="Genomic_DNA"/>
</dbReference>
<proteinExistence type="predicted"/>
<reference evidence="1 2" key="1">
    <citation type="submission" date="2023-08" db="EMBL/GenBank/DDBJ databases">
        <authorList>
            <person name="Maltman C."/>
        </authorList>
    </citation>
    <scope>NUCLEOTIDE SEQUENCE [LARGE SCALE GENOMIC DNA]</scope>
    <source>
        <strain evidence="1 2">ES2</strain>
    </source>
</reference>
<evidence type="ECO:0000313" key="1">
    <source>
        <dbReference type="EMBL" id="MDR4953669.1"/>
    </source>
</evidence>
<name>A0ABU1E778_9FLAO</name>
<gene>
    <name evidence="1" type="ORF">REB14_15940</name>
</gene>